<organism evidence="1 2">
    <name type="scientific">Byssothecium circinans</name>
    <dbReference type="NCBI Taxonomy" id="147558"/>
    <lineage>
        <taxon>Eukaryota</taxon>
        <taxon>Fungi</taxon>
        <taxon>Dikarya</taxon>
        <taxon>Ascomycota</taxon>
        <taxon>Pezizomycotina</taxon>
        <taxon>Dothideomycetes</taxon>
        <taxon>Pleosporomycetidae</taxon>
        <taxon>Pleosporales</taxon>
        <taxon>Massarineae</taxon>
        <taxon>Massarinaceae</taxon>
        <taxon>Byssothecium</taxon>
    </lineage>
</organism>
<keyword evidence="2" id="KW-1185">Reference proteome</keyword>
<name>A0A6A5TF59_9PLEO</name>
<dbReference type="OrthoDB" id="62952at2759"/>
<sequence length="171" mass="19045">MTTSVPGLVLLRTCRQIHDEAPSIFYGANSFLCDVAHEVRVESAEDVHKLRFTESFLNLPDTCSPTTVGVLFPAPRYQIWLTRATINTSTGIPLPLSERNHIMAGFVRGCAVIRIVRRRFGLQAALHGQIYDKVKVGQGMTAVYDAMQKLWVDKACAWKGRLEGTPRSAGW</sequence>
<reference evidence="1" key="1">
    <citation type="journal article" date="2020" name="Stud. Mycol.">
        <title>101 Dothideomycetes genomes: a test case for predicting lifestyles and emergence of pathogens.</title>
        <authorList>
            <person name="Haridas S."/>
            <person name="Albert R."/>
            <person name="Binder M."/>
            <person name="Bloem J."/>
            <person name="Labutti K."/>
            <person name="Salamov A."/>
            <person name="Andreopoulos B."/>
            <person name="Baker S."/>
            <person name="Barry K."/>
            <person name="Bills G."/>
            <person name="Bluhm B."/>
            <person name="Cannon C."/>
            <person name="Castanera R."/>
            <person name="Culley D."/>
            <person name="Daum C."/>
            <person name="Ezra D."/>
            <person name="Gonzalez J."/>
            <person name="Henrissat B."/>
            <person name="Kuo A."/>
            <person name="Liang C."/>
            <person name="Lipzen A."/>
            <person name="Lutzoni F."/>
            <person name="Magnuson J."/>
            <person name="Mondo S."/>
            <person name="Nolan M."/>
            <person name="Ohm R."/>
            <person name="Pangilinan J."/>
            <person name="Park H.-J."/>
            <person name="Ramirez L."/>
            <person name="Alfaro M."/>
            <person name="Sun H."/>
            <person name="Tritt A."/>
            <person name="Yoshinaga Y."/>
            <person name="Zwiers L.-H."/>
            <person name="Turgeon B."/>
            <person name="Goodwin S."/>
            <person name="Spatafora J."/>
            <person name="Crous P."/>
            <person name="Grigoriev I."/>
        </authorList>
    </citation>
    <scope>NUCLEOTIDE SEQUENCE</scope>
    <source>
        <strain evidence="1">CBS 675.92</strain>
    </source>
</reference>
<dbReference type="EMBL" id="ML977022">
    <property type="protein sequence ID" value="KAF1950764.1"/>
    <property type="molecule type" value="Genomic_DNA"/>
</dbReference>
<evidence type="ECO:0000313" key="1">
    <source>
        <dbReference type="EMBL" id="KAF1950764.1"/>
    </source>
</evidence>
<gene>
    <name evidence="1" type="ORF">CC80DRAFT_597851</name>
</gene>
<proteinExistence type="predicted"/>
<protein>
    <submittedName>
        <fullName evidence="1">Uncharacterized protein</fullName>
    </submittedName>
</protein>
<dbReference type="Proteomes" id="UP000800035">
    <property type="component" value="Unassembled WGS sequence"/>
</dbReference>
<dbReference type="AlphaFoldDB" id="A0A6A5TF59"/>
<accession>A0A6A5TF59</accession>
<evidence type="ECO:0000313" key="2">
    <source>
        <dbReference type="Proteomes" id="UP000800035"/>
    </source>
</evidence>